<dbReference type="EMBL" id="CP139368">
    <property type="protein sequence ID" value="WPR88826.1"/>
    <property type="molecule type" value="Genomic_DNA"/>
</dbReference>
<keyword evidence="9" id="KW-0963">Cytoplasm</keyword>
<evidence type="ECO:0000256" key="1">
    <source>
        <dbReference type="ARBA" id="ARBA00004191"/>
    </source>
</evidence>
<dbReference type="NCBIfam" id="NF009489">
    <property type="entry name" value="PRK12851.1"/>
    <property type="match status" value="1"/>
</dbReference>
<dbReference type="RefSeq" id="WP_320941543.1">
    <property type="nucleotide sequence ID" value="NZ_BAABEU010000005.1"/>
</dbReference>
<evidence type="ECO:0000313" key="12">
    <source>
        <dbReference type="EMBL" id="WPR88826.1"/>
    </source>
</evidence>
<dbReference type="NCBIfam" id="NF009488">
    <property type="entry name" value="PRK12850.1"/>
    <property type="match status" value="1"/>
</dbReference>
<feature type="binding site" evidence="9">
    <location>
        <begin position="477"/>
        <end position="479"/>
    </location>
    <ligand>
        <name>ATP</name>
        <dbReference type="ChEBI" id="CHEBI:30616"/>
    </ligand>
</feature>
<keyword evidence="5 9" id="KW-0067">ATP-binding</keyword>
<comment type="subcellular location">
    <subcellularLocation>
        <location evidence="2">Cell surface</location>
    </subcellularLocation>
    <subcellularLocation>
        <location evidence="9">Cytoplasm</location>
    </subcellularLocation>
    <subcellularLocation>
        <location evidence="8">Secreted</location>
        <location evidence="8">Capsule</location>
    </subcellularLocation>
    <subcellularLocation>
        <location evidence="1">Secreted</location>
        <location evidence="1">Cell wall</location>
    </subcellularLocation>
</comment>
<dbReference type="Gene3D" id="3.50.7.10">
    <property type="entry name" value="GroEL"/>
    <property type="match status" value="1"/>
</dbReference>
<dbReference type="InterPro" id="IPR027409">
    <property type="entry name" value="GroEL-like_apical_dom_sf"/>
</dbReference>
<dbReference type="PROSITE" id="PS00296">
    <property type="entry name" value="CHAPERONINS_CPN60"/>
    <property type="match status" value="1"/>
</dbReference>
<evidence type="ECO:0000256" key="11">
    <source>
        <dbReference type="RuleBase" id="RU000419"/>
    </source>
</evidence>
<gene>
    <name evidence="9 12" type="primary">groL</name>
    <name evidence="9" type="synonym">groEL</name>
    <name evidence="12" type="ORF">SM116_13765</name>
</gene>
<dbReference type="SUPFAM" id="SSF48592">
    <property type="entry name" value="GroEL equatorial domain-like"/>
    <property type="match status" value="1"/>
</dbReference>
<dbReference type="SUPFAM" id="SSF52029">
    <property type="entry name" value="GroEL apical domain-like"/>
    <property type="match status" value="1"/>
</dbReference>
<dbReference type="HAMAP" id="MF_00600">
    <property type="entry name" value="CH60"/>
    <property type="match status" value="1"/>
</dbReference>
<evidence type="ECO:0000256" key="7">
    <source>
        <dbReference type="ARBA" id="ARBA00023235"/>
    </source>
</evidence>
<feature type="binding site" evidence="9">
    <location>
        <begin position="29"/>
        <end position="32"/>
    </location>
    <ligand>
        <name>ATP</name>
        <dbReference type="ChEBI" id="CHEBI:30616"/>
    </ligand>
</feature>
<keyword evidence="13" id="KW-1185">Reference proteome</keyword>
<dbReference type="InterPro" id="IPR001844">
    <property type="entry name" value="Cpn60/GroEL"/>
</dbReference>
<dbReference type="Gene3D" id="3.30.260.10">
    <property type="entry name" value="TCP-1-like chaperonin intermediate domain"/>
    <property type="match status" value="1"/>
</dbReference>
<dbReference type="NCBIfam" id="NF009487">
    <property type="entry name" value="PRK12849.1"/>
    <property type="match status" value="1"/>
</dbReference>
<dbReference type="EC" id="5.6.1.7" evidence="9"/>
<evidence type="ECO:0000313" key="13">
    <source>
        <dbReference type="Proteomes" id="UP001323798"/>
    </source>
</evidence>
<comment type="subunit">
    <text evidence="9 11">Forms a cylinder of 14 subunits composed of two heptameric rings stacked back-to-back. Interacts with the co-chaperonin GroES.</text>
</comment>
<feature type="binding site" evidence="9">
    <location>
        <position position="493"/>
    </location>
    <ligand>
        <name>ATP</name>
        <dbReference type="ChEBI" id="CHEBI:30616"/>
    </ligand>
</feature>
<evidence type="ECO:0000256" key="2">
    <source>
        <dbReference type="ARBA" id="ARBA00004241"/>
    </source>
</evidence>
<evidence type="ECO:0000256" key="8">
    <source>
        <dbReference type="ARBA" id="ARBA00025702"/>
    </source>
</evidence>
<evidence type="ECO:0000256" key="4">
    <source>
        <dbReference type="ARBA" id="ARBA00022741"/>
    </source>
</evidence>
<name>A0ABZ0SHS6_9MICO</name>
<proteinExistence type="inferred from homology"/>
<evidence type="ECO:0000256" key="5">
    <source>
        <dbReference type="ARBA" id="ARBA00022840"/>
    </source>
</evidence>
<dbReference type="Gene3D" id="1.10.560.10">
    <property type="entry name" value="GroEL-like equatorial domain"/>
    <property type="match status" value="1"/>
</dbReference>
<dbReference type="Pfam" id="PF00118">
    <property type="entry name" value="Cpn60_TCP1"/>
    <property type="match status" value="1"/>
</dbReference>
<keyword evidence="7 9" id="KW-0413">Isomerase</keyword>
<evidence type="ECO:0000256" key="10">
    <source>
        <dbReference type="RuleBase" id="RU000418"/>
    </source>
</evidence>
<evidence type="ECO:0000256" key="6">
    <source>
        <dbReference type="ARBA" id="ARBA00023186"/>
    </source>
</evidence>
<organism evidence="12 13">
    <name type="scientific">Microbacterium rhizosphaerae</name>
    <dbReference type="NCBI Taxonomy" id="1678237"/>
    <lineage>
        <taxon>Bacteria</taxon>
        <taxon>Bacillati</taxon>
        <taxon>Actinomycetota</taxon>
        <taxon>Actinomycetes</taxon>
        <taxon>Micrococcales</taxon>
        <taxon>Microbacteriaceae</taxon>
        <taxon>Microbacterium</taxon>
    </lineage>
</organism>
<evidence type="ECO:0000256" key="3">
    <source>
        <dbReference type="ARBA" id="ARBA00006607"/>
    </source>
</evidence>
<feature type="binding site" evidence="9">
    <location>
        <position position="413"/>
    </location>
    <ligand>
        <name>ATP</name>
        <dbReference type="ChEBI" id="CHEBI:30616"/>
    </ligand>
</feature>
<dbReference type="NCBIfam" id="TIGR02348">
    <property type="entry name" value="GroEL"/>
    <property type="match status" value="1"/>
</dbReference>
<protein>
    <recommendedName>
        <fullName evidence="9">Chaperonin GroEL</fullName>
        <ecNumber evidence="9">5.6.1.7</ecNumber>
    </recommendedName>
    <alternativeName>
        <fullName evidence="9">60 kDa chaperonin</fullName>
    </alternativeName>
    <alternativeName>
        <fullName evidence="9">Chaperonin-60</fullName>
        <shortName evidence="9">Cpn60</shortName>
    </alternativeName>
</protein>
<sequence length="539" mass="56960">MAKIIAFDEEARRGLERGLNTLADAVKVTLGPRGRNVVLEKKWGAPTITNDGVSIAKEIELDEPYEKIGAELVKEVAKKTDDVAGDGTTTATVLAQALVREGLRNVAAGADPISLKRGIEKAVAAITAELLASAKEVTSKEEIAATASISAADPTIGELIAEAIDKVGKEGVVTVEESQTFGTELELTEGMRFDKGFINPYFVTDPDRQEAVFEDPYILIANSKISNIKDLLPVVDKVIQDGKELVIIAEDVEGEALATLVLNKIRGIFKSVAVKAPGFGDRRKAQLQDIAILTGGQVISEEVGLKLENTTLDLLGRARKVIITKDETTIVEGAGEPAQIEGRVTQIRREIENTDSDYDREKLQERLAKLAGGVAVIKAGAATEVELKERKHRIEDAVRNAKAAVEEGIVAGGGVALIQSGKKALDALELTGDEATGANIVRVAIEAPLKQIALNAGMEPGVVANRVAELPIGHGLNAATGEYGDMFAQGIIDPAKVTRSALQNAASIAGLFLTTEAVVADKPEKASAMPSDPTGGMDF</sequence>
<dbReference type="PRINTS" id="PR00298">
    <property type="entry name" value="CHAPERONIN60"/>
</dbReference>
<dbReference type="InterPro" id="IPR018370">
    <property type="entry name" value="Chaperonin_Cpn60_CS"/>
</dbReference>
<dbReference type="InterPro" id="IPR027410">
    <property type="entry name" value="TCP-1-like_intermed_sf"/>
</dbReference>
<comment type="similarity">
    <text evidence="3 9 10">Belongs to the chaperonin (HSP60) family.</text>
</comment>
<dbReference type="CDD" id="cd03344">
    <property type="entry name" value="GroEL"/>
    <property type="match status" value="1"/>
</dbReference>
<dbReference type="InterPro" id="IPR002423">
    <property type="entry name" value="Cpn60/GroEL/TCP-1"/>
</dbReference>
<dbReference type="PANTHER" id="PTHR45633">
    <property type="entry name" value="60 KDA HEAT SHOCK PROTEIN, MITOCHONDRIAL"/>
    <property type="match status" value="1"/>
</dbReference>
<evidence type="ECO:0000256" key="9">
    <source>
        <dbReference type="HAMAP-Rule" id="MF_00600"/>
    </source>
</evidence>
<dbReference type="NCBIfam" id="NF000592">
    <property type="entry name" value="PRK00013.1"/>
    <property type="match status" value="1"/>
</dbReference>
<feature type="binding site" evidence="9">
    <location>
        <begin position="86"/>
        <end position="90"/>
    </location>
    <ligand>
        <name>ATP</name>
        <dbReference type="ChEBI" id="CHEBI:30616"/>
    </ligand>
</feature>
<dbReference type="Proteomes" id="UP001323798">
    <property type="component" value="Chromosome"/>
</dbReference>
<dbReference type="InterPro" id="IPR027413">
    <property type="entry name" value="GROEL-like_equatorial_sf"/>
</dbReference>
<dbReference type="SUPFAM" id="SSF54849">
    <property type="entry name" value="GroEL-intermediate domain like"/>
    <property type="match status" value="1"/>
</dbReference>
<accession>A0ABZ0SHS6</accession>
<keyword evidence="4 9" id="KW-0547">Nucleotide-binding</keyword>
<reference evidence="12 13" key="1">
    <citation type="submission" date="2023-11" db="EMBL/GenBank/DDBJ databases">
        <title>Genome sequence of Microbacterium rhizosphaerae KACC 19337.</title>
        <authorList>
            <person name="Choi H."/>
            <person name="Kim S."/>
            <person name="Kim Y."/>
            <person name="Kwon S.-W."/>
            <person name="Heo J."/>
        </authorList>
    </citation>
    <scope>NUCLEOTIDE SEQUENCE [LARGE SCALE GENOMIC DNA]</scope>
    <source>
        <strain evidence="12 13">KACC 19337</strain>
    </source>
</reference>
<keyword evidence="6 9" id="KW-0143">Chaperone</keyword>
<comment type="function">
    <text evidence="9 11">Together with its co-chaperonin GroES, plays an essential role in assisting protein folding. The GroEL-GroES system forms a nano-cage that allows encapsulation of the non-native substrate proteins and provides a physical environment optimized to promote and accelerate protein folding.</text>
</comment>
<comment type="caution">
    <text evidence="9">Lacks conserved residue(s) required for the propagation of feature annotation.</text>
</comment>